<comment type="caution">
    <text evidence="2">The sequence shown here is derived from an EMBL/GenBank/DDBJ whole genome shotgun (WGS) entry which is preliminary data.</text>
</comment>
<protein>
    <submittedName>
        <fullName evidence="2">Uncharacterized protein</fullName>
    </submittedName>
</protein>
<accession>A0A9P6JXP9</accession>
<feature type="compositionally biased region" description="Polar residues" evidence="1">
    <location>
        <begin position="89"/>
        <end position="102"/>
    </location>
</feature>
<evidence type="ECO:0000313" key="2">
    <source>
        <dbReference type="EMBL" id="KAF9537457.1"/>
    </source>
</evidence>
<feature type="compositionally biased region" description="Basic residues" evidence="1">
    <location>
        <begin position="127"/>
        <end position="140"/>
    </location>
</feature>
<name>A0A9P6JXP9_9FUNG</name>
<reference evidence="2" key="1">
    <citation type="journal article" date="2020" name="Fungal Divers.">
        <title>Resolving the Mortierellaceae phylogeny through synthesis of multi-gene phylogenetics and phylogenomics.</title>
        <authorList>
            <person name="Vandepol N."/>
            <person name="Liber J."/>
            <person name="Desiro A."/>
            <person name="Na H."/>
            <person name="Kennedy M."/>
            <person name="Barry K."/>
            <person name="Grigoriev I.V."/>
            <person name="Miller A.N."/>
            <person name="O'Donnell K."/>
            <person name="Stajich J.E."/>
            <person name="Bonito G."/>
        </authorList>
    </citation>
    <scope>NUCLEOTIDE SEQUENCE</scope>
    <source>
        <strain evidence="2">NRRL 2591</strain>
    </source>
</reference>
<keyword evidence="3" id="KW-1185">Reference proteome</keyword>
<dbReference type="Proteomes" id="UP000723463">
    <property type="component" value="Unassembled WGS sequence"/>
</dbReference>
<gene>
    <name evidence="2" type="ORF">EC957_008099</name>
</gene>
<sequence length="140" mass="15769">MSKDAAYRSLEKELMESRRSFADYMAERHWTVRDVATEADLGIAIDANPGDIISCYSGMLAYESITRLYACRCQDRGIATALCTVESPRQISKASGTSSQHQPGIPQKPTFTSDLENQGLPTLPRTRIPRHSQRYSFKRH</sequence>
<feature type="region of interest" description="Disordered" evidence="1">
    <location>
        <begin position="89"/>
        <end position="140"/>
    </location>
</feature>
<dbReference type="EMBL" id="JAAAXW010000399">
    <property type="protein sequence ID" value="KAF9537457.1"/>
    <property type="molecule type" value="Genomic_DNA"/>
</dbReference>
<evidence type="ECO:0000313" key="3">
    <source>
        <dbReference type="Proteomes" id="UP000723463"/>
    </source>
</evidence>
<dbReference type="AlphaFoldDB" id="A0A9P6JXP9"/>
<evidence type="ECO:0000256" key="1">
    <source>
        <dbReference type="SAM" id="MobiDB-lite"/>
    </source>
</evidence>
<organism evidence="2 3">
    <name type="scientific">Mortierella hygrophila</name>
    <dbReference type="NCBI Taxonomy" id="979708"/>
    <lineage>
        <taxon>Eukaryota</taxon>
        <taxon>Fungi</taxon>
        <taxon>Fungi incertae sedis</taxon>
        <taxon>Mucoromycota</taxon>
        <taxon>Mortierellomycotina</taxon>
        <taxon>Mortierellomycetes</taxon>
        <taxon>Mortierellales</taxon>
        <taxon>Mortierellaceae</taxon>
        <taxon>Mortierella</taxon>
    </lineage>
</organism>
<proteinExistence type="predicted"/>
<feature type="compositionally biased region" description="Polar residues" evidence="1">
    <location>
        <begin position="109"/>
        <end position="120"/>
    </location>
</feature>